<sequence length="502" mass="55042">MTLRKALARALETHAPALSESGCLRLHTVFSRPLLVRSLYPLAHIHPSDACTPPDAPAHVWQEQVLITAAWRPDDGDERLAYALELYVYTLPEQSAALVYVSKLDTTGYGPRAHPRRIRTHLPGVYSQAPSMTSTLTSAAIDYFASRMHWARSDSVAVQHVSVHVLARAQGAYLFPSSAAQASKHVLSDAALIRWWHACLSDVVRACHDAGHVDAFYLIPGYQRLDSHAIVPIAQEPSRSSGGAWHYGHPYSEKGSGRTAETLPPLPLHAAAWEPYRSHLTPSAAMQLRTLATLIPVFPDDPKGRYINELCSTAHEPGFLPKIHKGHKPAPEHREAMAERQALEKVSIDAFWEQMGFRQECSSGNAVGVFVVGASARDAPSTTTPLPPEAQPLSLPHPLLPNLMLQHLQQDACVWSDAAQATRLTRQFYEGVDRALRRKGGASSRDDDALVGEGLVWLTVPLAAVSRDMVAQAEQRACEVVPAARGTDAPVRMLGVKRRRRS</sequence>
<evidence type="ECO:0000256" key="3">
    <source>
        <dbReference type="ARBA" id="ARBA00022679"/>
    </source>
</evidence>
<dbReference type="GO" id="GO:0032931">
    <property type="term" value="F:histone H3K56 acetyltransferase activity"/>
    <property type="evidence" value="ECO:0007669"/>
    <property type="project" value="TreeGrafter"/>
</dbReference>
<evidence type="ECO:0000256" key="8">
    <source>
        <dbReference type="ARBA" id="ARBA00023242"/>
    </source>
</evidence>
<dbReference type="VEuPathDB" id="FungiDB:MSYG_2595"/>
<keyword evidence="7" id="KW-0804">Transcription</keyword>
<dbReference type="OMA" id="AMELYLY"/>
<dbReference type="InterPro" id="IPR016849">
    <property type="entry name" value="Rtt109"/>
</dbReference>
<reference evidence="11" key="1">
    <citation type="journal article" date="2017" name="Nucleic Acids Res.">
        <title>Proteogenomics produces comprehensive and highly accurate protein-coding gene annotation in a complete genome assembly of Malassezia sympodialis.</title>
        <authorList>
            <person name="Zhu Y."/>
            <person name="Engstroem P.G."/>
            <person name="Tellgren-Roth C."/>
            <person name="Baudo C.D."/>
            <person name="Kennell J.C."/>
            <person name="Sun S."/>
            <person name="Billmyre R.B."/>
            <person name="Schroeder M.S."/>
            <person name="Andersson A."/>
            <person name="Holm T."/>
            <person name="Sigurgeirsson B."/>
            <person name="Wu G."/>
            <person name="Sankaranarayanan S.R."/>
            <person name="Siddharthan R."/>
            <person name="Sanyal K."/>
            <person name="Lundeberg J."/>
            <person name="Nystedt B."/>
            <person name="Boekhout T."/>
            <person name="Dawson T.L. Jr."/>
            <person name="Heitman J."/>
            <person name="Scheynius A."/>
            <person name="Lehtioe J."/>
        </authorList>
    </citation>
    <scope>NUCLEOTIDE SEQUENCE [LARGE SCALE GENOMIC DNA]</scope>
    <source>
        <strain evidence="11">ATCC 42132</strain>
    </source>
</reference>
<evidence type="ECO:0000256" key="9">
    <source>
        <dbReference type="ARBA" id="ARBA00048940"/>
    </source>
</evidence>
<gene>
    <name evidence="10" type="ORF">MSYG_2595</name>
</gene>
<proteinExistence type="predicted"/>
<protein>
    <recommendedName>
        <fullName evidence="2">histone acetyltransferase</fullName>
        <ecNumber evidence="2">2.3.1.48</ecNumber>
    </recommendedName>
</protein>
<comment type="catalytic activity">
    <reaction evidence="9">
        <text>L-lysyl-[histone] + acetyl-CoA = N(6)-acetyl-L-lysyl-[histone] + CoA + H(+)</text>
        <dbReference type="Rhea" id="RHEA:21992"/>
        <dbReference type="Rhea" id="RHEA-COMP:9845"/>
        <dbReference type="Rhea" id="RHEA-COMP:11338"/>
        <dbReference type="ChEBI" id="CHEBI:15378"/>
        <dbReference type="ChEBI" id="CHEBI:29969"/>
        <dbReference type="ChEBI" id="CHEBI:57287"/>
        <dbReference type="ChEBI" id="CHEBI:57288"/>
        <dbReference type="ChEBI" id="CHEBI:61930"/>
        <dbReference type="EC" id="2.3.1.48"/>
    </reaction>
    <physiologicalReaction direction="left-to-right" evidence="9">
        <dbReference type="Rhea" id="RHEA:21993"/>
    </physiologicalReaction>
</comment>
<keyword evidence="6" id="KW-0805">Transcription regulation</keyword>
<evidence type="ECO:0000256" key="6">
    <source>
        <dbReference type="ARBA" id="ARBA00023015"/>
    </source>
</evidence>
<dbReference type="PANTHER" id="PTHR31571:SF2">
    <property type="entry name" value="HISTONE ACETYLTRANSFERASE RTT109"/>
    <property type="match status" value="1"/>
</dbReference>
<dbReference type="InterPro" id="IPR051236">
    <property type="entry name" value="HAT_RTT109-like"/>
</dbReference>
<evidence type="ECO:0000256" key="1">
    <source>
        <dbReference type="ARBA" id="ARBA00004123"/>
    </source>
</evidence>
<dbReference type="RefSeq" id="XP_018740786.1">
    <property type="nucleotide sequence ID" value="XM_018884091.1"/>
</dbReference>
<dbReference type="GO" id="GO:0006355">
    <property type="term" value="P:regulation of DNA-templated transcription"/>
    <property type="evidence" value="ECO:0007669"/>
    <property type="project" value="InterPro"/>
</dbReference>
<evidence type="ECO:0000256" key="2">
    <source>
        <dbReference type="ARBA" id="ARBA00013184"/>
    </source>
</evidence>
<dbReference type="EMBL" id="LT671824">
    <property type="protein sequence ID" value="SHO78253.1"/>
    <property type="molecule type" value="Genomic_DNA"/>
</dbReference>
<dbReference type="KEGG" id="msym:MSY001_2251"/>
<dbReference type="STRING" id="1230383.M5EPC1"/>
<keyword evidence="3" id="KW-0808">Transferase</keyword>
<dbReference type="AlphaFoldDB" id="M5EPC1"/>
<name>M5EPC1_MALS4</name>
<comment type="subcellular location">
    <subcellularLocation>
        <location evidence="1">Nucleus</location>
    </subcellularLocation>
</comment>
<dbReference type="EC" id="2.3.1.48" evidence="2"/>
<evidence type="ECO:0000256" key="4">
    <source>
        <dbReference type="ARBA" id="ARBA00022763"/>
    </source>
</evidence>
<dbReference type="OrthoDB" id="3361892at2759"/>
<dbReference type="SMART" id="SM01250">
    <property type="entry name" value="KAT11"/>
    <property type="match status" value="1"/>
</dbReference>
<evidence type="ECO:0000256" key="7">
    <source>
        <dbReference type="ARBA" id="ARBA00023163"/>
    </source>
</evidence>
<dbReference type="Proteomes" id="UP000186303">
    <property type="component" value="Chromosome 4"/>
</dbReference>
<dbReference type="InterPro" id="IPR013178">
    <property type="entry name" value="Histone_AcTrfase_Rtt109/CBP"/>
</dbReference>
<keyword evidence="11" id="KW-1185">Reference proteome</keyword>
<evidence type="ECO:0000256" key="5">
    <source>
        <dbReference type="ARBA" id="ARBA00022990"/>
    </source>
</evidence>
<dbReference type="GO" id="GO:0005634">
    <property type="term" value="C:nucleus"/>
    <property type="evidence" value="ECO:0007669"/>
    <property type="project" value="UniProtKB-SubCell"/>
</dbReference>
<keyword evidence="4" id="KW-0227">DNA damage</keyword>
<keyword evidence="8" id="KW-0539">Nucleus</keyword>
<evidence type="ECO:0000313" key="10">
    <source>
        <dbReference type="EMBL" id="SHO78253.1"/>
    </source>
</evidence>
<accession>M5EPC1</accession>
<organism evidence="10 11">
    <name type="scientific">Malassezia sympodialis (strain ATCC 42132)</name>
    <name type="common">Atopic eczema-associated yeast</name>
    <dbReference type="NCBI Taxonomy" id="1230383"/>
    <lineage>
        <taxon>Eukaryota</taxon>
        <taxon>Fungi</taxon>
        <taxon>Dikarya</taxon>
        <taxon>Basidiomycota</taxon>
        <taxon>Ustilaginomycotina</taxon>
        <taxon>Malasseziomycetes</taxon>
        <taxon>Malasseziales</taxon>
        <taxon>Malasseziaceae</taxon>
        <taxon>Malassezia</taxon>
    </lineage>
</organism>
<dbReference type="Pfam" id="PF08214">
    <property type="entry name" value="HAT_KAT11"/>
    <property type="match status" value="1"/>
</dbReference>
<evidence type="ECO:0000313" key="11">
    <source>
        <dbReference type="Proteomes" id="UP000186303"/>
    </source>
</evidence>
<keyword evidence="5" id="KW-0007">Acetylation</keyword>
<dbReference type="HOGENOM" id="CLU_023870_0_0_1"/>
<dbReference type="PROSITE" id="PS51728">
    <property type="entry name" value="RTT109_HAT"/>
    <property type="match status" value="1"/>
</dbReference>
<dbReference type="PANTHER" id="PTHR31571">
    <property type="entry name" value="ALTERED INHERITANCE OF MITOCHONDRIA PROTEIN 6"/>
    <property type="match status" value="1"/>
</dbReference>
<dbReference type="GO" id="GO:0006974">
    <property type="term" value="P:DNA damage response"/>
    <property type="evidence" value="ECO:0007669"/>
    <property type="project" value="UniProtKB-KW"/>
</dbReference>